<reference evidence="3 5" key="2">
    <citation type="journal article" date="2010" name="Stand. Genomic Sci.">
        <title>Complete genome sequence of Nakamurella multipartita type strain (Y-104).</title>
        <authorList>
            <person name="Tice H."/>
            <person name="Mayilraj S."/>
            <person name="Sims D."/>
            <person name="Lapidus A."/>
            <person name="Nolan M."/>
            <person name="Lucas S."/>
            <person name="Glavina Del Rio T."/>
            <person name="Copeland A."/>
            <person name="Cheng J.F."/>
            <person name="Meincke L."/>
            <person name="Bruce D."/>
            <person name="Goodwin L."/>
            <person name="Pitluck S."/>
            <person name="Ivanova N."/>
            <person name="Mavromatis K."/>
            <person name="Ovchinnikova G."/>
            <person name="Pati A."/>
            <person name="Chen A."/>
            <person name="Palaniappan K."/>
            <person name="Land M."/>
            <person name="Hauser L."/>
            <person name="Chang Y.J."/>
            <person name="Jeffries C.D."/>
            <person name="Detter J.C."/>
            <person name="Brettin T."/>
            <person name="Rohde M."/>
            <person name="Goker M."/>
            <person name="Bristow J."/>
            <person name="Eisen J.A."/>
            <person name="Markowitz V."/>
            <person name="Hugenholtz P."/>
            <person name="Kyrpides N.C."/>
            <person name="Klenk H.P."/>
            <person name="Chen F."/>
        </authorList>
    </citation>
    <scope>NUCLEOTIDE SEQUENCE [LARGE SCALE GENOMIC DNA]</scope>
    <source>
        <strain evidence="5">ATCC 700099 / DSM 44233 / CIP 104796 / JCM 9543 / NBRC 105858 / Y-104</strain>
        <strain evidence="3">DSM 44233</strain>
    </source>
</reference>
<dbReference type="STRING" id="479431.Namu_2599"/>
<dbReference type="OrthoDB" id="4248155at2"/>
<dbReference type="EMBL" id="CP001737">
    <property type="protein sequence ID" value="ACV79002.1"/>
    <property type="molecule type" value="Genomic_DNA"/>
</dbReference>
<dbReference type="eggNOG" id="COG5421">
    <property type="taxonomic scope" value="Bacteria"/>
</dbReference>
<evidence type="ECO:0000313" key="3">
    <source>
        <dbReference type="EMBL" id="ACV78951.1"/>
    </source>
</evidence>
<dbReference type="Proteomes" id="UP000002218">
    <property type="component" value="Chromosome"/>
</dbReference>
<dbReference type="HOGENOM" id="CLU_034349_3_1_11"/>
<evidence type="ECO:0000313" key="4">
    <source>
        <dbReference type="EMBL" id="ACV79002.1"/>
    </source>
</evidence>
<feature type="region of interest" description="Disordered" evidence="1">
    <location>
        <begin position="141"/>
        <end position="171"/>
    </location>
</feature>
<dbReference type="PANTHER" id="PTHR34614">
    <property type="match status" value="1"/>
</dbReference>
<dbReference type="EMBL" id="CP001737">
    <property type="protein sequence ID" value="ACV78951.1"/>
    <property type="molecule type" value="Genomic_DNA"/>
</dbReference>
<sequence>MGEAGGGSGAEAGFGLVSQRLGPLPLINHFLDRIGLDAALDRWLPEPDRRFKLTPAAAIRLLVVNLLVGRAPLYGLGEWAAGYPPALLGLPGPDTAWLNDDRIGRALVALFDADRASLLTELIVGVVDEFGVDTAEMHNDSTSVSVHGQYKQADGTPRRGKPTPAVTFGHSKDHRPDLKQLVWILTVSADGSVPMAYRLADGNTSDDPTHIPTWDGLVKVVGRRDFLYVADSKLCSGQAMRHIDGQGGRFVTVLPRTRGEDKWFRDWIGTNQPAWTEAIRLPGQRIGDLPRVWSTFPAPLPSAEGYRIIWVHSTVKAARDEHARRSRIEAGAAAVDELAGRLAGPKTRLKTRAAVEQAITTVLTDTGSARWLQVTVTESIEEGFRQEKRGRPGADTRYRRTTRTRYTVSWRSRDDAIAHDTASDGCFPMITNDRHLTDQEVLAAYRYQPNLERRHHVLKSVQDADPIWLRDPARIEAIFCCQFLALLVGALIERQIRTAMKAAATTNIPLYPELRACEAPTAERIFAVLADLTRHELHRDGELVQAFEPELTPLQQQILDLLGVSATAYRPS</sequence>
<dbReference type="PANTHER" id="PTHR34614:SF2">
    <property type="entry name" value="TRANSPOSASE IS4-LIKE DOMAIN-CONTAINING PROTEIN"/>
    <property type="match status" value="1"/>
</dbReference>
<feature type="domain" description="DUF4277" evidence="2">
    <location>
        <begin position="18"/>
        <end position="123"/>
    </location>
</feature>
<dbReference type="RefSeq" id="WP_015747832.1">
    <property type="nucleotide sequence ID" value="NC_013235.1"/>
</dbReference>
<dbReference type="Pfam" id="PF14104">
    <property type="entry name" value="DUF4277"/>
    <property type="match status" value="1"/>
</dbReference>
<dbReference type="InterPro" id="IPR047654">
    <property type="entry name" value="IS1634_transpos"/>
</dbReference>
<evidence type="ECO:0000256" key="1">
    <source>
        <dbReference type="SAM" id="MobiDB-lite"/>
    </source>
</evidence>
<dbReference type="AlphaFoldDB" id="C8X7J8"/>
<evidence type="ECO:0000313" key="5">
    <source>
        <dbReference type="Proteomes" id="UP000002218"/>
    </source>
</evidence>
<dbReference type="NCBIfam" id="NF033559">
    <property type="entry name" value="transpos_IS1634"/>
    <property type="match status" value="1"/>
</dbReference>
<gene>
    <name evidence="3" type="ordered locus">Namu_2599</name>
    <name evidence="4" type="ordered locus">Namu_2655</name>
</gene>
<dbReference type="InParanoid" id="C8X7J8"/>
<dbReference type="InterPro" id="IPR025457">
    <property type="entry name" value="DUF4277"/>
</dbReference>
<organism evidence="3 5">
    <name type="scientific">Nakamurella multipartita (strain ATCC 700099 / DSM 44233 / CIP 104796 / JCM 9543 / NBRC 105858 / Y-104)</name>
    <name type="common">Microsphaera multipartita</name>
    <dbReference type="NCBI Taxonomy" id="479431"/>
    <lineage>
        <taxon>Bacteria</taxon>
        <taxon>Bacillati</taxon>
        <taxon>Actinomycetota</taxon>
        <taxon>Actinomycetes</taxon>
        <taxon>Nakamurellales</taxon>
        <taxon>Nakamurellaceae</taxon>
        <taxon>Nakamurella</taxon>
    </lineage>
</organism>
<reference evidence="5" key="1">
    <citation type="submission" date="2009-09" db="EMBL/GenBank/DDBJ databases">
        <title>The complete genome of Nakamurella multipartita DSM 44233.</title>
        <authorList>
            <consortium name="US DOE Joint Genome Institute (JGI-PGF)"/>
            <person name="Lucas S."/>
            <person name="Copeland A."/>
            <person name="Lapidus A."/>
            <person name="Glavina del Rio T."/>
            <person name="Dalin E."/>
            <person name="Tice H."/>
            <person name="Bruce D."/>
            <person name="Goodwin L."/>
            <person name="Pitluck S."/>
            <person name="Kyrpides N."/>
            <person name="Mavromatis K."/>
            <person name="Ivanova N."/>
            <person name="Ovchinnikova G."/>
            <person name="Sims D."/>
            <person name="Meincke L."/>
            <person name="Brettin T."/>
            <person name="Detter J.C."/>
            <person name="Han C."/>
            <person name="Larimer F."/>
            <person name="Land M."/>
            <person name="Hauser L."/>
            <person name="Markowitz V."/>
            <person name="Cheng J.-F."/>
            <person name="Hugenholtz P."/>
            <person name="Woyke T."/>
            <person name="Wu D."/>
            <person name="Klenk H.-P."/>
            <person name="Eisen J.A."/>
        </authorList>
    </citation>
    <scope>NUCLEOTIDE SEQUENCE [LARGE SCALE GENOMIC DNA]</scope>
    <source>
        <strain evidence="5">ATCC 700099 / DSM 44233 / CIP 104796 / JCM 9543 / NBRC 105858 / Y-104</strain>
    </source>
</reference>
<name>C8X7J8_NAKMY</name>
<evidence type="ECO:0000259" key="2">
    <source>
        <dbReference type="Pfam" id="PF14104"/>
    </source>
</evidence>
<proteinExistence type="predicted"/>
<dbReference type="KEGG" id="nml:Namu_2599"/>
<accession>C8X7J8</accession>
<protein>
    <submittedName>
        <fullName evidence="3">Transposase-like protein</fullName>
    </submittedName>
</protein>
<dbReference type="KEGG" id="nml:Namu_2655"/>
<keyword evidence="5" id="KW-1185">Reference proteome</keyword>